<dbReference type="GO" id="GO:0051726">
    <property type="term" value="P:regulation of cell cycle"/>
    <property type="evidence" value="ECO:0007669"/>
    <property type="project" value="TreeGrafter"/>
</dbReference>
<evidence type="ECO:0000256" key="1">
    <source>
        <dbReference type="ARBA" id="ARBA00004123"/>
    </source>
</evidence>
<dbReference type="InterPro" id="IPR003889">
    <property type="entry name" value="FYrich_C"/>
</dbReference>
<feature type="region of interest" description="Disordered" evidence="5">
    <location>
        <begin position="249"/>
        <end position="319"/>
    </location>
</feature>
<dbReference type="GO" id="GO:0005634">
    <property type="term" value="C:nucleus"/>
    <property type="evidence" value="ECO:0007669"/>
    <property type="project" value="UniProtKB-SubCell"/>
</dbReference>
<feature type="compositionally biased region" description="Basic and acidic residues" evidence="5">
    <location>
        <begin position="292"/>
        <end position="307"/>
    </location>
</feature>
<dbReference type="PANTHER" id="PTHR22715">
    <property type="entry name" value="TRANSFORMING GROWTH FACTOR BETA REGULATED GENE 1"/>
    <property type="match status" value="1"/>
</dbReference>
<dbReference type="Pfam" id="PF05965">
    <property type="entry name" value="FYRC"/>
    <property type="match status" value="1"/>
</dbReference>
<dbReference type="PROSITE" id="PS51542">
    <property type="entry name" value="FYRN"/>
    <property type="match status" value="1"/>
</dbReference>
<dbReference type="EMBL" id="JABFDY010000013">
    <property type="protein sequence ID" value="KAF7698877.1"/>
    <property type="molecule type" value="Genomic_DNA"/>
</dbReference>
<feature type="compositionally biased region" description="Low complexity" evidence="5">
    <location>
        <begin position="155"/>
        <end position="166"/>
    </location>
</feature>
<comment type="subcellular location">
    <subcellularLocation>
        <location evidence="1">Nucleus</location>
    </subcellularLocation>
</comment>
<dbReference type="AlphaFoldDB" id="A0A8T0AYV7"/>
<dbReference type="Pfam" id="PF05066">
    <property type="entry name" value="HARE-HTH"/>
    <property type="match status" value="1"/>
</dbReference>
<evidence type="ECO:0000259" key="6">
    <source>
        <dbReference type="PROSITE" id="PS51913"/>
    </source>
</evidence>
<feature type="coiled-coil region" evidence="4">
    <location>
        <begin position="205"/>
        <end position="232"/>
    </location>
</feature>
<evidence type="ECO:0000256" key="5">
    <source>
        <dbReference type="SAM" id="MobiDB-lite"/>
    </source>
</evidence>
<dbReference type="Pfam" id="PF05964">
    <property type="entry name" value="FYRN"/>
    <property type="match status" value="1"/>
</dbReference>
<dbReference type="InterPro" id="IPR040092">
    <property type="entry name" value="TBRG1"/>
</dbReference>
<feature type="region of interest" description="Disordered" evidence="5">
    <location>
        <begin position="155"/>
        <end position="182"/>
    </location>
</feature>
<reference evidence="7" key="1">
    <citation type="submission" date="2020-08" db="EMBL/GenBank/DDBJ databases">
        <title>Chromosome-level assembly of Southern catfish (Silurus meridionalis) provides insights into visual adaptation to the nocturnal and benthic lifestyles.</title>
        <authorList>
            <person name="Zhang Y."/>
            <person name="Wang D."/>
            <person name="Peng Z."/>
        </authorList>
    </citation>
    <scope>NUCLEOTIDE SEQUENCE</scope>
    <source>
        <strain evidence="7">SWU-2019-XX</strain>
        <tissue evidence="7">Muscle</tissue>
    </source>
</reference>
<dbReference type="SMART" id="SM00541">
    <property type="entry name" value="FYRN"/>
    <property type="match status" value="1"/>
</dbReference>
<gene>
    <name evidence="7" type="ORF">HF521_003619</name>
</gene>
<dbReference type="InterPro" id="IPR003888">
    <property type="entry name" value="FYrich_N"/>
</dbReference>
<feature type="compositionally biased region" description="Polar residues" evidence="5">
    <location>
        <begin position="249"/>
        <end position="261"/>
    </location>
</feature>
<feature type="compositionally biased region" description="Low complexity" evidence="5">
    <location>
        <begin position="271"/>
        <end position="283"/>
    </location>
</feature>
<dbReference type="PROSITE" id="PS51913">
    <property type="entry name" value="HTH_HARE"/>
    <property type="match status" value="1"/>
</dbReference>
<evidence type="ECO:0000256" key="3">
    <source>
        <dbReference type="ARBA" id="ARBA00023242"/>
    </source>
</evidence>
<evidence type="ECO:0000313" key="7">
    <source>
        <dbReference type="EMBL" id="KAF7698877.1"/>
    </source>
</evidence>
<feature type="domain" description="HTH HARE-type" evidence="6">
    <location>
        <begin position="67"/>
        <end position="137"/>
    </location>
</feature>
<keyword evidence="2" id="KW-0804">Transcription</keyword>
<keyword evidence="3" id="KW-0539">Nucleus</keyword>
<dbReference type="Gene3D" id="3.30.160.360">
    <property type="match status" value="1"/>
</dbReference>
<sequence length="555" mass="61012">MFRLLITVSLPVMDPLNSLSNFESEMESDGQGSYSLFPALDNISSLAGAPETLETEPSGEVVDKPNLTWLDAAQIVLEEAGRPMHIKEIKQRIIDRGLVQSNAKSSLEAVMYRETQKGSRRFKRIENRNGVFALLTDEERQQALHAFSAQSAFSSSGSSLPSGSPHGHSEHRPKAKKSLRKNQNEKYRLKYLRLRKAARAMIFENTALSDEVARLEEKFVRAKEERRFLLKTLLQYQSLTEVEVLSAPGSSAHTPAAFSSGTAGGSVLPTGQSQSSGPPGSDDSFLKKPKKERKERGKENGREEVTKKMSKKRKVAEGGTRKLVQPIPLDSSGRPVFPIVLGGLTVYSLGEIITDRPHFHDENAIYPVGFCSTRVFASMKNPEQQCLYTCQIKDGNQGPQFEIVPEDDPQNATVGLSALSCHTDLLKAIAAKRGKPLTNIIPTGDDFFGFSDPTIQNLIQSCPGARKCSNYQWVRFEVCRTGEGQSSYMLSEDDASVNFEAFQRLLHREDAGGNQGLPIDVNNPVQYTQPSLPSHQHLLSSAALQTPASGSLSSS</sequence>
<dbReference type="InterPro" id="IPR007759">
    <property type="entry name" value="Asxl_HARE-HTH"/>
</dbReference>
<dbReference type="Proteomes" id="UP000606274">
    <property type="component" value="Unassembled WGS sequence"/>
</dbReference>
<name>A0A8T0AYV7_SILME</name>
<dbReference type="SMART" id="SM00542">
    <property type="entry name" value="FYRC"/>
    <property type="match status" value="1"/>
</dbReference>
<organism evidence="7 8">
    <name type="scientific">Silurus meridionalis</name>
    <name type="common">Southern catfish</name>
    <name type="synonym">Silurus soldatovi meridionalis</name>
    <dbReference type="NCBI Taxonomy" id="175797"/>
    <lineage>
        <taxon>Eukaryota</taxon>
        <taxon>Metazoa</taxon>
        <taxon>Chordata</taxon>
        <taxon>Craniata</taxon>
        <taxon>Vertebrata</taxon>
        <taxon>Euteleostomi</taxon>
        <taxon>Actinopterygii</taxon>
        <taxon>Neopterygii</taxon>
        <taxon>Teleostei</taxon>
        <taxon>Ostariophysi</taxon>
        <taxon>Siluriformes</taxon>
        <taxon>Siluridae</taxon>
        <taxon>Silurus</taxon>
    </lineage>
</organism>
<keyword evidence="8" id="KW-1185">Reference proteome</keyword>
<evidence type="ECO:0000256" key="2">
    <source>
        <dbReference type="ARBA" id="ARBA00023163"/>
    </source>
</evidence>
<dbReference type="PANTHER" id="PTHR22715:SF0">
    <property type="entry name" value="TRANSFORMING GROWTH FACTOR BETA REGULATOR 1"/>
    <property type="match status" value="1"/>
</dbReference>
<dbReference type="GO" id="GO:0006355">
    <property type="term" value="P:regulation of DNA-templated transcription"/>
    <property type="evidence" value="ECO:0007669"/>
    <property type="project" value="InterPro"/>
</dbReference>
<evidence type="ECO:0000256" key="4">
    <source>
        <dbReference type="SAM" id="Coils"/>
    </source>
</evidence>
<comment type="caution">
    <text evidence="7">The sequence shown here is derived from an EMBL/GenBank/DDBJ whole genome shotgun (WGS) entry which is preliminary data.</text>
</comment>
<keyword evidence="4" id="KW-0175">Coiled coil</keyword>
<protein>
    <recommendedName>
        <fullName evidence="6">HTH HARE-type domain-containing protein</fullName>
    </recommendedName>
</protein>
<accession>A0A8T0AYV7</accession>
<evidence type="ECO:0000313" key="8">
    <source>
        <dbReference type="Proteomes" id="UP000606274"/>
    </source>
</evidence>
<proteinExistence type="predicted"/>
<dbReference type="PROSITE" id="PS51543">
    <property type="entry name" value="FYRC"/>
    <property type="match status" value="1"/>
</dbReference>